<evidence type="ECO:0000313" key="5">
    <source>
        <dbReference type="EMBL" id="OXA38860.1"/>
    </source>
</evidence>
<dbReference type="Gene3D" id="1.10.630.10">
    <property type="entry name" value="Cytochrome P450"/>
    <property type="match status" value="1"/>
</dbReference>
<name>A0A226D1C4_FOLCA</name>
<keyword evidence="4" id="KW-0732">Signal</keyword>
<proteinExistence type="inferred from homology"/>
<keyword evidence="6" id="KW-1185">Reference proteome</keyword>
<accession>A0A226D1C4</accession>
<dbReference type="OrthoDB" id="8299140at2759"/>
<keyword evidence="3" id="KW-1133">Transmembrane helix</keyword>
<dbReference type="EMBL" id="LNIX01000043">
    <property type="protein sequence ID" value="OXA38860.1"/>
    <property type="molecule type" value="Genomic_DNA"/>
</dbReference>
<dbReference type="PANTHER" id="PTHR24299">
    <property type="entry name" value="CYTOCHROME P450 FAMILY 1"/>
    <property type="match status" value="1"/>
</dbReference>
<feature type="chain" id="PRO_5012578726" evidence="4">
    <location>
        <begin position="21"/>
        <end position="887"/>
    </location>
</feature>
<organism evidence="5 6">
    <name type="scientific">Folsomia candida</name>
    <name type="common">Springtail</name>
    <dbReference type="NCBI Taxonomy" id="158441"/>
    <lineage>
        <taxon>Eukaryota</taxon>
        <taxon>Metazoa</taxon>
        <taxon>Ecdysozoa</taxon>
        <taxon>Arthropoda</taxon>
        <taxon>Hexapoda</taxon>
        <taxon>Collembola</taxon>
        <taxon>Entomobryomorpha</taxon>
        <taxon>Isotomoidea</taxon>
        <taxon>Isotomidae</taxon>
        <taxon>Proisotominae</taxon>
        <taxon>Folsomia</taxon>
    </lineage>
</organism>
<evidence type="ECO:0000313" key="6">
    <source>
        <dbReference type="Proteomes" id="UP000198287"/>
    </source>
</evidence>
<evidence type="ECO:0000256" key="4">
    <source>
        <dbReference type="SAM" id="SignalP"/>
    </source>
</evidence>
<dbReference type="SUPFAM" id="SSF48264">
    <property type="entry name" value="Cytochrome P450"/>
    <property type="match status" value="1"/>
</dbReference>
<keyword evidence="3" id="KW-0812">Transmembrane</keyword>
<feature type="transmembrane region" description="Helical" evidence="3">
    <location>
        <begin position="337"/>
        <end position="358"/>
    </location>
</feature>
<reference evidence="5 6" key="1">
    <citation type="submission" date="2015-12" db="EMBL/GenBank/DDBJ databases">
        <title>The genome of Folsomia candida.</title>
        <authorList>
            <person name="Faddeeva A."/>
            <person name="Derks M.F."/>
            <person name="Anvar Y."/>
            <person name="Smit S."/>
            <person name="Van Straalen N."/>
            <person name="Roelofs D."/>
        </authorList>
    </citation>
    <scope>NUCLEOTIDE SEQUENCE [LARGE SCALE GENOMIC DNA]</scope>
    <source>
        <strain evidence="5 6">VU population</strain>
        <tissue evidence="5">Whole body</tissue>
    </source>
</reference>
<evidence type="ECO:0000256" key="1">
    <source>
        <dbReference type="ARBA" id="ARBA00010617"/>
    </source>
</evidence>
<evidence type="ECO:0000256" key="2">
    <source>
        <dbReference type="ARBA" id="ARBA00023033"/>
    </source>
</evidence>
<feature type="transmembrane region" description="Helical" evidence="3">
    <location>
        <begin position="689"/>
        <end position="713"/>
    </location>
</feature>
<comment type="similarity">
    <text evidence="1">Belongs to the cytochrome P450 family.</text>
</comment>
<keyword evidence="2" id="KW-0503">Monooxygenase</keyword>
<keyword evidence="2" id="KW-0560">Oxidoreductase</keyword>
<feature type="transmembrane region" description="Helical" evidence="3">
    <location>
        <begin position="772"/>
        <end position="789"/>
    </location>
</feature>
<sequence length="887" mass="102742">MEKHVQFVAIILFCFIKCQSSNGSLSVFRTLLNKLGTCDVQVLHDGPDEKVDWFNINVPAKIIYMSRFYWIREESLQIDIFKSRVLSHCKFAIFISKYGISENVIETQLELGDWIEQMSTGHLFYADNHERIHVRGNRVVITFVTTETNRHRIARVYFFAKSYFRITVLFVANENEFQMCAWSTIKWEKMMSNYSSLNENLICLEKKSDTITFFNDIQIISTVPPSWCQLNLEKRSSVLGGSANEEKMKTSIISDRISSHVEKIINDIFLAANETLGMVNICSELFPILVATTSSPTLFSREITFVITENVGYQYLTCYREHYITFDLFITPFKPSLWVTLVTTLTLITLITTGYVYWKKISFVPWLFLLATMFEDGHLPWIARGNLYLRLALGSWCIMSVILTNCYNGIMISELNSPLKATRPSLFKHLLCGRMGASDISKFIQSYSAQRIRHTNYTAVKNRISKYGYDRVAYYMLHLEKLELNYVYLMLGHSLPIHQFSNPIPSNKCFDLISLPQGYVSGYPRHPEFLVYLHHTLRDRLVVAWRSNSVDEKILSIFNLFDPRHSHYPKGFQYSNKNQTLAQLRTSVESELVECRKSVFISKSDLIATEFQFLERHYPTRKFYRGKEILETMPSGWCFYYSGFSKVPKYFNDVVESGIFRRLREEEMYRRRLFRKPVRQAKIEPPVGLGGAILTVFIIRGIACSGACVVFLIEIRYKIYVLIAKILQFICNKVSNSFLKGQMWDQRIEQNITAHNLDRDTVKYQLITKMQILYGVGFLICLYILRYYLNFYKKWRNGPPGPFPLPLVGNLLQLARLGGQPSKAISTLSKVYGDIYRLHVGVKDIVVVSSVDTIIDVISREEALARDSDVGLFHERSMGQNTGKFLS</sequence>
<dbReference type="GO" id="GO:0004497">
    <property type="term" value="F:monooxygenase activity"/>
    <property type="evidence" value="ECO:0007669"/>
    <property type="project" value="UniProtKB-KW"/>
</dbReference>
<dbReference type="GO" id="GO:0005506">
    <property type="term" value="F:iron ion binding"/>
    <property type="evidence" value="ECO:0007669"/>
    <property type="project" value="InterPro"/>
</dbReference>
<dbReference type="InterPro" id="IPR001128">
    <property type="entry name" value="Cyt_P450"/>
</dbReference>
<dbReference type="Proteomes" id="UP000198287">
    <property type="component" value="Unassembled WGS sequence"/>
</dbReference>
<feature type="transmembrane region" description="Helical" evidence="3">
    <location>
        <begin position="387"/>
        <end position="410"/>
    </location>
</feature>
<dbReference type="AlphaFoldDB" id="A0A226D1C4"/>
<evidence type="ECO:0000256" key="3">
    <source>
        <dbReference type="SAM" id="Phobius"/>
    </source>
</evidence>
<dbReference type="GO" id="GO:0020037">
    <property type="term" value="F:heme binding"/>
    <property type="evidence" value="ECO:0007669"/>
    <property type="project" value="InterPro"/>
</dbReference>
<dbReference type="InterPro" id="IPR036396">
    <property type="entry name" value="Cyt_P450_sf"/>
</dbReference>
<dbReference type="Pfam" id="PF00067">
    <property type="entry name" value="p450"/>
    <property type="match status" value="1"/>
</dbReference>
<protein>
    <submittedName>
        <fullName evidence="5">Ferruginol synthase</fullName>
    </submittedName>
</protein>
<feature type="signal peptide" evidence="4">
    <location>
        <begin position="1"/>
        <end position="20"/>
    </location>
</feature>
<dbReference type="GO" id="GO:0016705">
    <property type="term" value="F:oxidoreductase activity, acting on paired donors, with incorporation or reduction of molecular oxygen"/>
    <property type="evidence" value="ECO:0007669"/>
    <property type="project" value="InterPro"/>
</dbReference>
<comment type="caution">
    <text evidence="5">The sequence shown here is derived from an EMBL/GenBank/DDBJ whole genome shotgun (WGS) entry which is preliminary data.</text>
</comment>
<keyword evidence="3" id="KW-0472">Membrane</keyword>
<gene>
    <name evidence="5" type="ORF">Fcan01_26464</name>
</gene>